<proteinExistence type="predicted"/>
<dbReference type="AlphaFoldDB" id="A0A7S3ZNF5"/>
<feature type="compositionally biased region" description="Pro residues" evidence="1">
    <location>
        <begin position="99"/>
        <end position="119"/>
    </location>
</feature>
<feature type="compositionally biased region" description="Pro residues" evidence="1">
    <location>
        <begin position="200"/>
        <end position="210"/>
    </location>
</feature>
<dbReference type="EMBL" id="HBIW01005188">
    <property type="protein sequence ID" value="CAE0688820.1"/>
    <property type="molecule type" value="Transcribed_RNA"/>
</dbReference>
<evidence type="ECO:0000256" key="1">
    <source>
        <dbReference type="SAM" id="MobiDB-lite"/>
    </source>
</evidence>
<protein>
    <submittedName>
        <fullName evidence="2">Uncharacterized protein</fullName>
    </submittedName>
</protein>
<name>A0A7S3ZNF5_9STRA</name>
<evidence type="ECO:0000313" key="2">
    <source>
        <dbReference type="EMBL" id="CAE0688820.1"/>
    </source>
</evidence>
<feature type="region of interest" description="Disordered" evidence="1">
    <location>
        <begin position="87"/>
        <end position="218"/>
    </location>
</feature>
<sequence>MLQARAAGGRHAVTLDVALEKRANARRSLDKMLASGRHDATVLAKLGVLIGWTPATVVLALPAAPHAPAALPLQAPRCAAMELAPANDAPPRATSAPPVDAPEPLPPSGPRGPPVPRAAPVPQSRVAAQPTAPPTRKPLAPLFESKKRPASLPKKAKPAPPPKRKKADRKKADLTPGQMTLDDAYKRGKKRKETAQASDGPPPPPPPPSSDPDAMNDD</sequence>
<gene>
    <name evidence="2" type="ORF">PCAL00307_LOCUS4254</name>
</gene>
<dbReference type="PRINTS" id="PR01217">
    <property type="entry name" value="PRICHEXTENSN"/>
</dbReference>
<feature type="compositionally biased region" description="Low complexity" evidence="1">
    <location>
        <begin position="120"/>
        <end position="130"/>
    </location>
</feature>
<accession>A0A7S3ZNF5</accession>
<reference evidence="2" key="1">
    <citation type="submission" date="2021-01" db="EMBL/GenBank/DDBJ databases">
        <authorList>
            <person name="Corre E."/>
            <person name="Pelletier E."/>
            <person name="Niang G."/>
            <person name="Scheremetjew M."/>
            <person name="Finn R."/>
            <person name="Kale V."/>
            <person name="Holt S."/>
            <person name="Cochrane G."/>
            <person name="Meng A."/>
            <person name="Brown T."/>
            <person name="Cohen L."/>
        </authorList>
    </citation>
    <scope>NUCLEOTIDE SEQUENCE</scope>
    <source>
        <strain evidence="2">CCMP1756</strain>
    </source>
</reference>
<feature type="compositionally biased region" description="Basic residues" evidence="1">
    <location>
        <begin position="154"/>
        <end position="169"/>
    </location>
</feature>
<organism evidence="2">
    <name type="scientific">Pelagomonas calceolata</name>
    <dbReference type="NCBI Taxonomy" id="35677"/>
    <lineage>
        <taxon>Eukaryota</taxon>
        <taxon>Sar</taxon>
        <taxon>Stramenopiles</taxon>
        <taxon>Ochrophyta</taxon>
        <taxon>Pelagophyceae</taxon>
        <taxon>Pelagomonadales</taxon>
        <taxon>Pelagomonadaceae</taxon>
        <taxon>Pelagomonas</taxon>
    </lineage>
</organism>